<keyword evidence="4" id="KW-0732">Signal</keyword>
<feature type="disulfide bond" evidence="9">
    <location>
        <begin position="731"/>
        <end position="757"/>
    </location>
</feature>
<reference evidence="11" key="3">
    <citation type="submission" date="2025-09" db="UniProtKB">
        <authorList>
            <consortium name="Ensembl"/>
        </authorList>
    </citation>
    <scope>IDENTIFICATION</scope>
</reference>
<dbReference type="PROSITE" id="PS00079">
    <property type="entry name" value="MULTICOPPER_OXIDASE1"/>
    <property type="match status" value="2"/>
</dbReference>
<dbReference type="Ensembl" id="ENSSAUT00010037363.1">
    <property type="protein sequence ID" value="ENSSAUP00010035467.1"/>
    <property type="gene ID" value="ENSSAUG00010013529.1"/>
</dbReference>
<dbReference type="SUPFAM" id="SSF49503">
    <property type="entry name" value="Cupredoxins"/>
    <property type="match status" value="5"/>
</dbReference>
<evidence type="ECO:0000313" key="11">
    <source>
        <dbReference type="Ensembl" id="ENSSAUP00010035467.1"/>
    </source>
</evidence>
<evidence type="ECO:0000256" key="5">
    <source>
        <dbReference type="ARBA" id="ARBA00022737"/>
    </source>
</evidence>
<dbReference type="InterPro" id="IPR008979">
    <property type="entry name" value="Galactose-bd-like_sf"/>
</dbReference>
<accession>A0A671WBZ5</accession>
<dbReference type="GeneTree" id="ENSGT00940000157994"/>
<feature type="disulfide bond" evidence="9">
    <location>
        <begin position="798"/>
        <end position="802"/>
    </location>
</feature>
<reference evidence="11" key="2">
    <citation type="submission" date="2025-08" db="UniProtKB">
        <authorList>
            <consortium name="Ensembl"/>
        </authorList>
    </citation>
    <scope>IDENTIFICATION</scope>
</reference>
<keyword evidence="2" id="KW-0964">Secreted</keyword>
<gene>
    <name evidence="11" type="primary">f8</name>
</gene>
<dbReference type="Pfam" id="PF00754">
    <property type="entry name" value="F5_F8_type_C"/>
    <property type="match status" value="2"/>
</dbReference>
<evidence type="ECO:0000256" key="7">
    <source>
        <dbReference type="ARBA" id="ARBA00023157"/>
    </source>
</evidence>
<dbReference type="Gene3D" id="2.60.40.420">
    <property type="entry name" value="Cupredoxins - blue copper proteins"/>
    <property type="match status" value="4"/>
</dbReference>
<comment type="subcellular location">
    <subcellularLocation>
        <location evidence="1">Secreted</location>
    </subcellularLocation>
</comment>
<sequence length="1227" mass="140440">MFILFFRRKLKDIPQKYIKAIYREYTDSTYTVPKPRPTWTGIQGPVIVAQAGDRVVVHFKNLASQPYSISPVGITYWKQSEGAGYDDSTAGQEKEDDAVFPGGYYEYVWDISPKDGPTASDPECLTYSYSSQVDTVRDVNSGLIGALLICKSTGSLRKMRRNQAFVLLFAVFDETKSWYGEVGERRSREKFRRSNNRKEYHTINGYVNSTLPGLKMCQGRNRVFWHMIGVGTAPEIHSIQFQAHSLEVLTHRKVTMEVTPMTFITAEMKPVSVGRFLISCQIYAHRHDGMNALFVVEKCPDPIDMRNVKDEEDSDDYLDDSLFNTVSFQPTNPKFQARASRGQRDNTWEHFIAVEEVTWDYAHKLKPTDSELQSAYLPAAPHHLGYRYKKVQYVEYTDASFTQRKENPRSQKENPEEELLGPLLKGKINDEIHITLRNLASRPFNIYPTGLTRIFPLHRSTNAAEKDLRSMGVPPNRTFTYVWKLTPEDGPLDRDPQCLTQLYQSTVSLEKDLASGLVGALLICKNEAIDTRGRLVGPDKEWPLIFAVFDENISWYIDDNLEKSSKASPNTTDPEFYSSNVNSTSGTLGTDYMDLRSGEVRFRHYYIAAEEVTWDYGSSTDSTPLFREVRRGMRKFLPAYKKVVFRAYKDEDFRDPVDRGELQEHLGIMGPFIRTEINNLLTVIFKNKASRPYSFHLQGVYDREPLAPGETRTYNWKITKKQGPTDSEFDCKTWAYYSTVDKERDLHSGLIGPLVICKPGTLLTRQYTQPDVQEFSLLFHTFDETKSWYMEENLARYCAPPCQANTEDPWYHISNKFAAINGYVAETLPGLMVAQHQRVRWHLLNVGNDEEYHAVLFHGLPFTVHTKETHRMGVYSLFPGVFGTVEMRPPTVGTWLVECTIGDYQLAGMRAKLLVYNPNCVSPLGMKSGRIEDSQITASDYVDYWQPRLARLDQSGYINAWIGRDSDSWIQVDLLKPTLLHGIQTQGVRVKLRDNYITFFTVSYSLDQDTWRTYKGNTTNKMFRGNMDSSKVKSNAFTPPFVARYVRIQPQYFKQRPALRLELLGCDVNSCSLPLGLQRGTIPDKSLTASSFYSSLLSSWKPALARLHQEGRVNAWRPKNNNPHEWLQVDLGKVKRITGVVTQGVRSMLTQMMVTEFSVTVSHDEHSWITCSCYNKKTTNKNTESSTAVTVFDPPLFGRYLRIHPLGWINGIALRLEVLGCDTQQVL</sequence>
<dbReference type="InterPro" id="IPR033138">
    <property type="entry name" value="Cu_oxidase_CS"/>
</dbReference>
<keyword evidence="6" id="KW-0106">Calcium</keyword>
<evidence type="ECO:0000259" key="10">
    <source>
        <dbReference type="PROSITE" id="PS50022"/>
    </source>
</evidence>
<dbReference type="SMART" id="SM00231">
    <property type="entry name" value="FA58C"/>
    <property type="match status" value="2"/>
</dbReference>
<dbReference type="GO" id="GO:0046872">
    <property type="term" value="F:metal ion binding"/>
    <property type="evidence" value="ECO:0007669"/>
    <property type="project" value="UniProtKB-KW"/>
</dbReference>
<dbReference type="InterPro" id="IPR050633">
    <property type="entry name" value="Neuropilin_MCO_CoagFactor"/>
</dbReference>
<reference evidence="11" key="1">
    <citation type="submission" date="2021-04" db="EMBL/GenBank/DDBJ databases">
        <authorList>
            <consortium name="Wellcome Sanger Institute Data Sharing"/>
        </authorList>
    </citation>
    <scope>NUCLEOTIDE SEQUENCE [LARGE SCALE GENOMIC DNA]</scope>
</reference>
<dbReference type="InterPro" id="IPR000421">
    <property type="entry name" value="FA58C"/>
</dbReference>
<evidence type="ECO:0000256" key="8">
    <source>
        <dbReference type="ARBA" id="ARBA00023180"/>
    </source>
</evidence>
<evidence type="ECO:0000256" key="4">
    <source>
        <dbReference type="ARBA" id="ARBA00022729"/>
    </source>
</evidence>
<keyword evidence="8" id="KW-0325">Glycoprotein</keyword>
<dbReference type="SUPFAM" id="SSF49785">
    <property type="entry name" value="Galactose-binding domain-like"/>
    <property type="match status" value="2"/>
</dbReference>
<protein>
    <submittedName>
        <fullName evidence="11">Coagulation factor VIII-like</fullName>
    </submittedName>
</protein>
<keyword evidence="12" id="KW-1185">Reference proteome</keyword>
<evidence type="ECO:0000256" key="1">
    <source>
        <dbReference type="ARBA" id="ARBA00004613"/>
    </source>
</evidence>
<dbReference type="InterPro" id="IPR024715">
    <property type="entry name" value="Factor_5/8-like"/>
</dbReference>
<feature type="disulfide bond" evidence="9">
    <location>
        <begin position="920"/>
        <end position="1066"/>
    </location>
</feature>
<dbReference type="GO" id="GO:0005886">
    <property type="term" value="C:plasma membrane"/>
    <property type="evidence" value="ECO:0007669"/>
    <property type="project" value="TreeGrafter"/>
</dbReference>
<evidence type="ECO:0000313" key="12">
    <source>
        <dbReference type="Proteomes" id="UP000472265"/>
    </source>
</evidence>
<proteinExistence type="predicted"/>
<keyword evidence="3" id="KW-0479">Metal-binding</keyword>
<dbReference type="PANTHER" id="PTHR46806">
    <property type="entry name" value="F5/8 TYPE C DOMAIN-CONTAINING PROTEIN"/>
    <property type="match status" value="1"/>
</dbReference>
<dbReference type="InterPro" id="IPR008972">
    <property type="entry name" value="Cupredoxin"/>
</dbReference>
<dbReference type="FunFam" id="2.60.40.420:FF:000028">
    <property type="entry name" value="Ceruloplasmin"/>
    <property type="match status" value="1"/>
</dbReference>
<feature type="domain" description="F5/8 type C" evidence="10">
    <location>
        <begin position="920"/>
        <end position="1066"/>
    </location>
</feature>
<dbReference type="PANTHER" id="PTHR46806:SF7">
    <property type="entry name" value="COAGULATION FACTOR VIII"/>
    <property type="match status" value="1"/>
</dbReference>
<evidence type="ECO:0000256" key="2">
    <source>
        <dbReference type="ARBA" id="ARBA00022525"/>
    </source>
</evidence>
<evidence type="ECO:0000256" key="9">
    <source>
        <dbReference type="PIRSR" id="PIRSR000354-1"/>
    </source>
</evidence>
<evidence type="ECO:0000256" key="3">
    <source>
        <dbReference type="ARBA" id="ARBA00022723"/>
    </source>
</evidence>
<dbReference type="PROSITE" id="PS50022">
    <property type="entry name" value="FA58C_3"/>
    <property type="match status" value="2"/>
</dbReference>
<dbReference type="PROSITE" id="PS01286">
    <property type="entry name" value="FA58C_2"/>
    <property type="match status" value="2"/>
</dbReference>
<dbReference type="FunFam" id="2.60.120.260:FF:000002">
    <property type="entry name" value="Coagulation factor VIII"/>
    <property type="match status" value="2"/>
</dbReference>
<dbReference type="Proteomes" id="UP000472265">
    <property type="component" value="Chromosome 18"/>
</dbReference>
<name>A0A671WBZ5_SPAAU</name>
<keyword evidence="5" id="KW-0677">Repeat</keyword>
<dbReference type="GO" id="GO:0005576">
    <property type="term" value="C:extracellular region"/>
    <property type="evidence" value="ECO:0007669"/>
    <property type="project" value="UniProtKB-SubCell"/>
</dbReference>
<dbReference type="PROSITE" id="PS01285">
    <property type="entry name" value="FA58C_1"/>
    <property type="match status" value="2"/>
</dbReference>
<dbReference type="Gene3D" id="2.60.120.260">
    <property type="entry name" value="Galactose-binding domain-like"/>
    <property type="match status" value="2"/>
</dbReference>
<organism evidence="11 12">
    <name type="scientific">Sparus aurata</name>
    <name type="common">Gilthead sea bream</name>
    <dbReference type="NCBI Taxonomy" id="8175"/>
    <lineage>
        <taxon>Eukaryota</taxon>
        <taxon>Metazoa</taxon>
        <taxon>Chordata</taxon>
        <taxon>Craniata</taxon>
        <taxon>Vertebrata</taxon>
        <taxon>Euteleostomi</taxon>
        <taxon>Actinopterygii</taxon>
        <taxon>Neopterygii</taxon>
        <taxon>Teleostei</taxon>
        <taxon>Neoteleostei</taxon>
        <taxon>Acanthomorphata</taxon>
        <taxon>Eupercaria</taxon>
        <taxon>Spariformes</taxon>
        <taxon>Sparidae</taxon>
        <taxon>Sparus</taxon>
    </lineage>
</organism>
<dbReference type="CDD" id="cd00057">
    <property type="entry name" value="FA58C"/>
    <property type="match status" value="2"/>
</dbReference>
<evidence type="ECO:0000256" key="6">
    <source>
        <dbReference type="ARBA" id="ARBA00022837"/>
    </source>
</evidence>
<keyword evidence="7 9" id="KW-1015">Disulfide bond</keyword>
<dbReference type="GO" id="GO:0038023">
    <property type="term" value="F:signaling receptor activity"/>
    <property type="evidence" value="ECO:0007669"/>
    <property type="project" value="TreeGrafter"/>
</dbReference>
<dbReference type="PIRSF" id="PIRSF000354">
    <property type="entry name" value="Factors_V_VIII"/>
    <property type="match status" value="1"/>
</dbReference>
<dbReference type="AlphaFoldDB" id="A0A671WBZ5"/>
<feature type="domain" description="F5/8 type C" evidence="10">
    <location>
        <begin position="1071"/>
        <end position="1221"/>
    </location>
</feature>